<feature type="transmembrane region" description="Helical" evidence="1">
    <location>
        <begin position="136"/>
        <end position="153"/>
    </location>
</feature>
<keyword evidence="1" id="KW-0472">Membrane</keyword>
<feature type="transmembrane region" description="Helical" evidence="1">
    <location>
        <begin position="95"/>
        <end position="115"/>
    </location>
</feature>
<feature type="transmembrane region" description="Helical" evidence="1">
    <location>
        <begin position="73"/>
        <end position="89"/>
    </location>
</feature>
<feature type="transmembrane region" description="Helical" evidence="1">
    <location>
        <begin position="159"/>
        <end position="181"/>
    </location>
</feature>
<dbReference type="EMBL" id="PDUG01000006">
    <property type="protein sequence ID" value="PIC18763.1"/>
    <property type="molecule type" value="Genomic_DNA"/>
</dbReference>
<protein>
    <recommendedName>
        <fullName evidence="4">Steroid 5-alpha reductase C-terminal domain-containing protein</fullName>
    </recommendedName>
</protein>
<gene>
    <name evidence="2" type="primary">Cnig_chr_X.g24545</name>
    <name evidence="2" type="ORF">B9Z55_024545</name>
</gene>
<dbReference type="Proteomes" id="UP000230233">
    <property type="component" value="Chromosome X"/>
</dbReference>
<comment type="caution">
    <text evidence="2">The sequence shown here is derived from an EMBL/GenBank/DDBJ whole genome shotgun (WGS) entry which is preliminary data.</text>
</comment>
<keyword evidence="1" id="KW-0812">Transmembrane</keyword>
<proteinExistence type="predicted"/>
<organism evidence="2 3">
    <name type="scientific">Caenorhabditis nigoni</name>
    <dbReference type="NCBI Taxonomy" id="1611254"/>
    <lineage>
        <taxon>Eukaryota</taxon>
        <taxon>Metazoa</taxon>
        <taxon>Ecdysozoa</taxon>
        <taxon>Nematoda</taxon>
        <taxon>Chromadorea</taxon>
        <taxon>Rhabditida</taxon>
        <taxon>Rhabditina</taxon>
        <taxon>Rhabditomorpha</taxon>
        <taxon>Rhabditoidea</taxon>
        <taxon>Rhabditidae</taxon>
        <taxon>Peloderinae</taxon>
        <taxon>Caenorhabditis</taxon>
    </lineage>
</organism>
<dbReference type="OrthoDB" id="10396869at2759"/>
<keyword evidence="3" id="KW-1185">Reference proteome</keyword>
<keyword evidence="1" id="KW-1133">Transmembrane helix</keyword>
<sequence>MTEYMVATNQTVGGGSPYYSKTASPPSYMMLYMMLGGFYICSKTLADFPVLFPKVGPHGKYAVRVSKFRVAKKFTFPIVFLIATLIDLFSHNISLAPILLLSYSQFSFFLYVFESDYHQESWRERYIHVSELCSKVFYNILISIPLCFCEINITDVSIYEAVVLIFGLFLFVLGGSLKLILDNKNLFRSVRFWRHQVLLDKYILAPKEIASAIQWYGFFALTQSSTSFGYFFYMFLIAVAEHIRIHRQRMNPNATEMRIFYITAPNDNGYHSLD</sequence>
<accession>A0A2G5SUZ7</accession>
<evidence type="ECO:0000313" key="3">
    <source>
        <dbReference type="Proteomes" id="UP000230233"/>
    </source>
</evidence>
<reference evidence="3" key="1">
    <citation type="submission" date="2017-10" db="EMBL/GenBank/DDBJ databases">
        <title>Rapid genome shrinkage in a self-fertile nematode reveals novel sperm competition proteins.</title>
        <authorList>
            <person name="Yin D."/>
            <person name="Schwarz E.M."/>
            <person name="Thomas C.G."/>
            <person name="Felde R.L."/>
            <person name="Korf I.F."/>
            <person name="Cutter A.D."/>
            <person name="Schartner C.M."/>
            <person name="Ralston E.J."/>
            <person name="Meyer B.J."/>
            <person name="Haag E.S."/>
        </authorList>
    </citation>
    <scope>NUCLEOTIDE SEQUENCE [LARGE SCALE GENOMIC DNA]</scope>
    <source>
        <strain evidence="3">JU1422</strain>
    </source>
</reference>
<name>A0A2G5SUZ7_9PELO</name>
<evidence type="ECO:0008006" key="4">
    <source>
        <dbReference type="Google" id="ProtNLM"/>
    </source>
</evidence>
<evidence type="ECO:0000256" key="1">
    <source>
        <dbReference type="SAM" id="Phobius"/>
    </source>
</evidence>
<dbReference type="AlphaFoldDB" id="A0A2G5SUZ7"/>
<evidence type="ECO:0000313" key="2">
    <source>
        <dbReference type="EMBL" id="PIC18763.1"/>
    </source>
</evidence>